<comment type="subcellular location">
    <subcellularLocation>
        <location evidence="1">Cell membrane</location>
        <topology evidence="1">Multi-pass membrane protein</topology>
    </subcellularLocation>
</comment>
<protein>
    <submittedName>
        <fullName evidence="9">Permease, major facilitator superfamily</fullName>
    </submittedName>
</protein>
<evidence type="ECO:0000313" key="9">
    <source>
        <dbReference type="EMBL" id="KRK37634.1"/>
    </source>
</evidence>
<keyword evidence="6 7" id="KW-0472">Membrane</keyword>
<dbReference type="EMBL" id="AZCV01000004">
    <property type="protein sequence ID" value="KRK37634.1"/>
    <property type="molecule type" value="Genomic_DNA"/>
</dbReference>
<comment type="caution">
    <text evidence="9">The sequence shown here is derived from an EMBL/GenBank/DDBJ whole genome shotgun (WGS) entry which is preliminary data.</text>
</comment>
<dbReference type="Proteomes" id="UP000050909">
    <property type="component" value="Unassembled WGS sequence"/>
</dbReference>
<dbReference type="PATRIC" id="fig|1423722.3.peg.1275"/>
<feature type="transmembrane region" description="Helical" evidence="7">
    <location>
        <begin position="230"/>
        <end position="252"/>
    </location>
</feature>
<keyword evidence="5 7" id="KW-1133">Transmembrane helix</keyword>
<evidence type="ECO:0000256" key="7">
    <source>
        <dbReference type="SAM" id="Phobius"/>
    </source>
</evidence>
<dbReference type="GO" id="GO:0005886">
    <property type="term" value="C:plasma membrane"/>
    <property type="evidence" value="ECO:0007669"/>
    <property type="project" value="UniProtKB-SubCell"/>
</dbReference>
<feature type="transmembrane region" description="Helical" evidence="7">
    <location>
        <begin position="141"/>
        <end position="164"/>
    </location>
</feature>
<proteinExistence type="predicted"/>
<dbReference type="AlphaFoldDB" id="A0A0R1H2G7"/>
<keyword evidence="4 7" id="KW-0812">Transmembrane</keyword>
<dbReference type="PROSITE" id="PS50850">
    <property type="entry name" value="MFS"/>
    <property type="match status" value="1"/>
</dbReference>
<dbReference type="CDD" id="cd06173">
    <property type="entry name" value="MFS_MefA_like"/>
    <property type="match status" value="1"/>
</dbReference>
<dbReference type="RefSeq" id="WP_056945765.1">
    <property type="nucleotide sequence ID" value="NZ_AZCV01000004.1"/>
</dbReference>
<keyword evidence="2" id="KW-0813">Transport</keyword>
<evidence type="ECO:0000256" key="1">
    <source>
        <dbReference type="ARBA" id="ARBA00004651"/>
    </source>
</evidence>
<gene>
    <name evidence="9" type="ORF">FC62_GL001250</name>
</gene>
<dbReference type="InterPro" id="IPR036259">
    <property type="entry name" value="MFS_trans_sf"/>
</dbReference>
<feature type="transmembrane region" description="Helical" evidence="7">
    <location>
        <begin position="327"/>
        <end position="351"/>
    </location>
</feature>
<keyword evidence="3" id="KW-1003">Cell membrane</keyword>
<dbReference type="Gene3D" id="1.20.1250.20">
    <property type="entry name" value="MFS general substrate transporter like domains"/>
    <property type="match status" value="1"/>
</dbReference>
<feature type="transmembrane region" description="Helical" evidence="7">
    <location>
        <begin position="12"/>
        <end position="36"/>
    </location>
</feature>
<dbReference type="SUPFAM" id="SSF103473">
    <property type="entry name" value="MFS general substrate transporter"/>
    <property type="match status" value="1"/>
</dbReference>
<accession>A0A0R1H2G7</accession>
<evidence type="ECO:0000313" key="10">
    <source>
        <dbReference type="Proteomes" id="UP000050909"/>
    </source>
</evidence>
<feature type="transmembrane region" description="Helical" evidence="7">
    <location>
        <begin position="272"/>
        <end position="290"/>
    </location>
</feature>
<feature type="transmembrane region" description="Helical" evidence="7">
    <location>
        <begin position="302"/>
        <end position="321"/>
    </location>
</feature>
<dbReference type="PANTHER" id="PTHR43266">
    <property type="entry name" value="MACROLIDE-EFFLUX PROTEIN"/>
    <property type="match status" value="1"/>
</dbReference>
<dbReference type="GO" id="GO:0022857">
    <property type="term" value="F:transmembrane transporter activity"/>
    <property type="evidence" value="ECO:0007669"/>
    <property type="project" value="InterPro"/>
</dbReference>
<feature type="transmembrane region" description="Helical" evidence="7">
    <location>
        <begin position="391"/>
        <end position="413"/>
    </location>
</feature>
<dbReference type="InterPro" id="IPR011701">
    <property type="entry name" value="MFS"/>
</dbReference>
<feature type="transmembrane region" description="Helical" evidence="7">
    <location>
        <begin position="75"/>
        <end position="95"/>
    </location>
</feature>
<evidence type="ECO:0000256" key="2">
    <source>
        <dbReference type="ARBA" id="ARBA00022448"/>
    </source>
</evidence>
<dbReference type="Pfam" id="PF07690">
    <property type="entry name" value="MFS_1"/>
    <property type="match status" value="1"/>
</dbReference>
<dbReference type="PANTHER" id="PTHR43266:SF9">
    <property type="entry name" value="PERMEASE, MAJOR FACILITATOR SUPERFAMILY-RELATED"/>
    <property type="match status" value="1"/>
</dbReference>
<evidence type="ECO:0000256" key="5">
    <source>
        <dbReference type="ARBA" id="ARBA00022989"/>
    </source>
</evidence>
<keyword evidence="10" id="KW-1185">Reference proteome</keyword>
<feature type="transmembrane region" description="Helical" evidence="7">
    <location>
        <begin position="42"/>
        <end position="63"/>
    </location>
</feature>
<evidence type="ECO:0000256" key="3">
    <source>
        <dbReference type="ARBA" id="ARBA00022475"/>
    </source>
</evidence>
<evidence type="ECO:0000256" key="4">
    <source>
        <dbReference type="ARBA" id="ARBA00022692"/>
    </source>
</evidence>
<reference evidence="9 10" key="1">
    <citation type="journal article" date="2015" name="Genome Announc.">
        <title>Expanding the biotechnology potential of lactobacilli through comparative genomics of 213 strains and associated genera.</title>
        <authorList>
            <person name="Sun Z."/>
            <person name="Harris H.M."/>
            <person name="McCann A."/>
            <person name="Guo C."/>
            <person name="Argimon S."/>
            <person name="Zhang W."/>
            <person name="Yang X."/>
            <person name="Jeffery I.B."/>
            <person name="Cooney J.C."/>
            <person name="Kagawa T.F."/>
            <person name="Liu W."/>
            <person name="Song Y."/>
            <person name="Salvetti E."/>
            <person name="Wrobel A."/>
            <person name="Rasinkangas P."/>
            <person name="Parkhill J."/>
            <person name="Rea M.C."/>
            <person name="O'Sullivan O."/>
            <person name="Ritari J."/>
            <person name="Douillard F.P."/>
            <person name="Paul Ross R."/>
            <person name="Yang R."/>
            <person name="Briner A.E."/>
            <person name="Felis G.E."/>
            <person name="de Vos W.M."/>
            <person name="Barrangou R."/>
            <person name="Klaenhammer T.R."/>
            <person name="Caufield P.W."/>
            <person name="Cui Y."/>
            <person name="Zhang H."/>
            <person name="O'Toole P.W."/>
        </authorList>
    </citation>
    <scope>NUCLEOTIDE SEQUENCE [LARGE SCALE GENOMIC DNA]</scope>
    <source>
        <strain evidence="9 10">DSM 20534</strain>
    </source>
</reference>
<sequence length="442" mass="48084">MKKFNLGPQIWKYLISRFAGVFGSSMLSFALGLYVLRQTGSALGMGITLITGPLVSLVLTPFVGYVVDTMSHRKIVIVGQLASMLALLSFGIVISVWPEQYYIQIISLMVILQVTDNFFGTALQSSMISLFEGAELQRVNGLAQSLNATASFLAPIIGAVVYTLVSIGSFAFIELGFELIALAGVMMLNFDAQSVTNAEPETDVSAEQEEHESIWQNFKVGFGYIRTQKLLLFVISVSTLINFFFAAINVGQPFILVDSLRLSNGQYGMTESAFAIGMVLGGVLFSAMNLKQHFVLVSFKNIIIVSILLGIIGVPLLFNWSSNVNTIFYVAFNMLIGTILVFVNSPVGIYMQANIDPKFQGRVFSIMSTLSMLLMPIGTLFYGVLFDHLNGALIFAVTGLILLLIVSTALVAVAKLKLIEQDEAQHAEIDKAEAVPSETAVN</sequence>
<evidence type="ECO:0000259" key="8">
    <source>
        <dbReference type="PROSITE" id="PS50850"/>
    </source>
</evidence>
<name>A0A0R1H2G7_9LACO</name>
<feature type="domain" description="Major facilitator superfamily (MFS) profile" evidence="8">
    <location>
        <begin position="1"/>
        <end position="193"/>
    </location>
</feature>
<feature type="transmembrane region" description="Helical" evidence="7">
    <location>
        <begin position="363"/>
        <end position="385"/>
    </location>
</feature>
<organism evidence="9 10">
    <name type="scientific">Amylolactobacillus amylotrophicus DSM 20534</name>
    <dbReference type="NCBI Taxonomy" id="1423722"/>
    <lineage>
        <taxon>Bacteria</taxon>
        <taxon>Bacillati</taxon>
        <taxon>Bacillota</taxon>
        <taxon>Bacilli</taxon>
        <taxon>Lactobacillales</taxon>
        <taxon>Lactobacillaceae</taxon>
        <taxon>Amylolactobacillus</taxon>
    </lineage>
</organism>
<dbReference type="InterPro" id="IPR020846">
    <property type="entry name" value="MFS_dom"/>
</dbReference>
<evidence type="ECO:0000256" key="6">
    <source>
        <dbReference type="ARBA" id="ARBA00023136"/>
    </source>
</evidence>